<evidence type="ECO:0000313" key="2">
    <source>
        <dbReference type="WBParaSite" id="Csp11.Scaffold563.g3974.t2"/>
    </source>
</evidence>
<dbReference type="SMART" id="SM00320">
    <property type="entry name" value="WD40"/>
    <property type="match status" value="4"/>
</dbReference>
<dbReference type="PANTHER" id="PTHR19855">
    <property type="entry name" value="WD40 REPEAT PROTEIN 12, 37"/>
    <property type="match status" value="1"/>
</dbReference>
<dbReference type="InterPro" id="IPR036322">
    <property type="entry name" value="WD40_repeat_dom_sf"/>
</dbReference>
<dbReference type="WBParaSite" id="Csp11.Scaffold563.g3974.t2">
    <property type="protein sequence ID" value="Csp11.Scaffold563.g3974.t2"/>
    <property type="gene ID" value="Csp11.Scaffold563.g3974"/>
</dbReference>
<dbReference type="SUPFAM" id="SSF50978">
    <property type="entry name" value="WD40 repeat-like"/>
    <property type="match status" value="1"/>
</dbReference>
<dbReference type="InterPro" id="IPR015943">
    <property type="entry name" value="WD40/YVTN_repeat-like_dom_sf"/>
</dbReference>
<sequence>MWSSTTSSHQNQQKIHEKVYKNEHQVCLPPCELKREEYEPKKSFYEMHQQTKRWTNWESQRIVTAPGHCATVDSVLLFEKNDNKFCLSESRDRVIRFWDVDNVERGVDSVANPWTVAQDDMAQLEWSWNMARDSNTDRFYSTSWDSTVKSWAITDNGAIQNLNTVNVGSAVQAVSCSGNENEIVCTTFAKRTAVIDSRTFGIVAEHSLHKRAVIGLAVKENKIFTCGEDRLMMMVDRRNMSRPVLFEYCQDAYKSSLSLQRNQLLTSTSDGKVKLYDATNFHDFQTYSVGAFTRQSLLQHGAHFVMARCKRGYYKFLMNSPGIRSPKRCSSHQLTAKPAKFDYSSEMKTLTIGNSMDRSERRSMIVSDGVGTWEYAVAAYTVFGGIVGNCGSSLN</sequence>
<dbReference type="PANTHER" id="PTHR19855:SF33">
    <property type="entry name" value="F-BOX_WD REPEAT-CONTAINING PROTEIN MEC-15"/>
    <property type="match status" value="1"/>
</dbReference>
<reference evidence="2" key="1">
    <citation type="submission" date="2016-11" db="UniProtKB">
        <authorList>
            <consortium name="WormBaseParasite"/>
        </authorList>
    </citation>
    <scope>IDENTIFICATION</scope>
</reference>
<organism evidence="1 2">
    <name type="scientific">Caenorhabditis tropicalis</name>
    <dbReference type="NCBI Taxonomy" id="1561998"/>
    <lineage>
        <taxon>Eukaryota</taxon>
        <taxon>Metazoa</taxon>
        <taxon>Ecdysozoa</taxon>
        <taxon>Nematoda</taxon>
        <taxon>Chromadorea</taxon>
        <taxon>Rhabditida</taxon>
        <taxon>Rhabditina</taxon>
        <taxon>Rhabditomorpha</taxon>
        <taxon>Rhabditoidea</taxon>
        <taxon>Rhabditidae</taxon>
        <taxon>Peloderinae</taxon>
        <taxon>Caenorhabditis</taxon>
    </lineage>
</organism>
<dbReference type="InterPro" id="IPR001680">
    <property type="entry name" value="WD40_rpt"/>
</dbReference>
<protein>
    <submittedName>
        <fullName evidence="2">WD_REPEATS_REGION domain-containing protein</fullName>
    </submittedName>
</protein>
<evidence type="ECO:0000313" key="1">
    <source>
        <dbReference type="Proteomes" id="UP000095282"/>
    </source>
</evidence>
<accession>A0A1I7TAB3</accession>
<name>A0A1I7TAB3_9PELO</name>
<proteinExistence type="predicted"/>
<dbReference type="AlphaFoldDB" id="A0A1I7TAB3"/>
<keyword evidence="1" id="KW-1185">Reference proteome</keyword>
<dbReference type="Proteomes" id="UP000095282">
    <property type="component" value="Unplaced"/>
</dbReference>
<dbReference type="STRING" id="1561998.A0A1I7TAB3"/>
<dbReference type="Gene3D" id="2.130.10.10">
    <property type="entry name" value="YVTN repeat-like/Quinoprotein amine dehydrogenase"/>
    <property type="match status" value="1"/>
</dbReference>